<sequence length="418" mass="47102">MPYVAVKGGEQAIQNAEALLKSRRRGDLTIPELTLDQIEQQLTLAVERVMCEGSLYDRELASLAIKQSWGDLVEAVFLLRAYRTTLPRFYYSQPLDTSKMQIQRRISAIFKDVPGGQKLGPTFDYIHRLLDFKLIAEGQVPPAPEAEAITEPIPRVIDTLDREGLMQPEQSRGAEEEFLNLQSTVNSQQSTVNSQQSTVNHQQPFDLTRQPLTFPAGRDARLQNLARADEGFLLSLAYSTQRGYGRNHPFAGEIRMGEVEVVICPEELGFEIAIADITVTEVQMVNQFKGSKELPAQFTRGYGLTFGYNERKAMSMALVDRAMRAEELGETIQGPAQNVEFVLLHSDNVEAQGFVQHLKLPHYIDFQSELNLVRKIRQQQVNNQSSDLTVMPEESQVSESQEFNKETFAVSQVYSSPK</sequence>
<evidence type="ECO:0000313" key="2">
    <source>
        <dbReference type="EMBL" id="MBD2198622.1"/>
    </source>
</evidence>
<dbReference type="EMBL" id="JACJQH010000044">
    <property type="protein sequence ID" value="MBD2198622.1"/>
    <property type="molecule type" value="Genomic_DNA"/>
</dbReference>
<dbReference type="Proteomes" id="UP000658514">
    <property type="component" value="Unassembled WGS sequence"/>
</dbReference>
<comment type="caution">
    <text evidence="2">The sequence shown here is derived from an EMBL/GenBank/DDBJ whole genome shotgun (WGS) entry which is preliminary data.</text>
</comment>
<accession>A0ABR8AJ55</accession>
<protein>
    <submittedName>
        <fullName evidence="2">Carbon-phosphorus lyase complex subunit PhnI</fullName>
    </submittedName>
</protein>
<name>A0ABR8AJ55_9CYAN</name>
<dbReference type="InterPro" id="IPR008773">
    <property type="entry name" value="PhnI"/>
</dbReference>
<dbReference type="GO" id="GO:0016829">
    <property type="term" value="F:lyase activity"/>
    <property type="evidence" value="ECO:0007669"/>
    <property type="project" value="UniProtKB-KW"/>
</dbReference>
<keyword evidence="2" id="KW-0456">Lyase</keyword>
<evidence type="ECO:0000256" key="1">
    <source>
        <dbReference type="SAM" id="MobiDB-lite"/>
    </source>
</evidence>
<organism evidence="2 3">
    <name type="scientific">Calothrix parietina FACHB-288</name>
    <dbReference type="NCBI Taxonomy" id="2692896"/>
    <lineage>
        <taxon>Bacteria</taxon>
        <taxon>Bacillati</taxon>
        <taxon>Cyanobacteriota</taxon>
        <taxon>Cyanophyceae</taxon>
        <taxon>Nostocales</taxon>
        <taxon>Calotrichaceae</taxon>
        <taxon>Calothrix</taxon>
    </lineage>
</organism>
<reference evidence="2 3" key="1">
    <citation type="journal article" date="2020" name="ISME J.">
        <title>Comparative genomics reveals insights into cyanobacterial evolution and habitat adaptation.</title>
        <authorList>
            <person name="Chen M.Y."/>
            <person name="Teng W.K."/>
            <person name="Zhao L."/>
            <person name="Hu C.X."/>
            <person name="Zhou Y.K."/>
            <person name="Han B.P."/>
            <person name="Song L.R."/>
            <person name="Shu W.S."/>
        </authorList>
    </citation>
    <scope>NUCLEOTIDE SEQUENCE [LARGE SCALE GENOMIC DNA]</scope>
    <source>
        <strain evidence="2 3">FACHB-288</strain>
    </source>
</reference>
<dbReference type="PIRSF" id="PIRSF007313">
    <property type="entry name" value="PhnI"/>
    <property type="match status" value="1"/>
</dbReference>
<keyword evidence="3" id="KW-1185">Reference proteome</keyword>
<evidence type="ECO:0000313" key="3">
    <source>
        <dbReference type="Proteomes" id="UP000658514"/>
    </source>
</evidence>
<feature type="region of interest" description="Disordered" evidence="1">
    <location>
        <begin position="384"/>
        <end position="403"/>
    </location>
</feature>
<proteinExistence type="predicted"/>
<gene>
    <name evidence="2" type="ORF">H6G24_24575</name>
</gene>
<dbReference type="RefSeq" id="WP_190546613.1">
    <property type="nucleotide sequence ID" value="NZ_CAWPNO010000078.1"/>
</dbReference>
<dbReference type="Pfam" id="PF05861">
    <property type="entry name" value="PhnI"/>
    <property type="match status" value="1"/>
</dbReference>